<gene>
    <name evidence="1" type="ordered locus">ETAF_0367</name>
</gene>
<dbReference type="AlphaFoldDB" id="A0A0H3DPS0"/>
<evidence type="ECO:0000313" key="2">
    <source>
        <dbReference type="Proteomes" id="UP000002230"/>
    </source>
</evidence>
<dbReference type="PATRIC" id="fig|718251.5.peg.376"/>
<accession>A0A0H3DPS0</accession>
<organism evidence="1 2">
    <name type="scientific">Edwardsiella tarda (strain FL6-60)</name>
    <dbReference type="NCBI Taxonomy" id="718251"/>
    <lineage>
        <taxon>Bacteria</taxon>
        <taxon>Pseudomonadati</taxon>
        <taxon>Pseudomonadota</taxon>
        <taxon>Gammaproteobacteria</taxon>
        <taxon>Enterobacterales</taxon>
        <taxon>Hafniaceae</taxon>
        <taxon>Edwardsiella</taxon>
    </lineage>
</organism>
<reference evidence="2" key="1">
    <citation type="submission" date="2010-08" db="EMBL/GenBank/DDBJ databases">
        <title>Genome comparisons of Edwardsiella bacteria analysed using deep sequencing technology.</title>
        <authorList>
            <person name="van Soest J.J."/>
            <person name="Henkel C.V."/>
            <person name="Jansen H.J."/>
            <person name="van den Hondel C.A.M.J.J."/>
            <person name="Bloemberg G.V."/>
            <person name="Meijer A.H."/>
            <person name="Spaink H.P."/>
        </authorList>
    </citation>
    <scope>NUCLEOTIDE SEQUENCE [LARGE SCALE GENOMIC DNA]</scope>
    <source>
        <strain evidence="2">FL6-60</strain>
    </source>
</reference>
<proteinExistence type="predicted"/>
<name>A0A0H3DPS0_EDWTF</name>
<dbReference type="HOGENOM" id="CLU_3327372_0_0_6"/>
<sequence length="38" mass="4579">MRYIYKKLGSPAHFFFPMHFFSFTPSAFASIEKEARYQ</sequence>
<dbReference type="Proteomes" id="UP000002230">
    <property type="component" value="Chromosome"/>
</dbReference>
<protein>
    <submittedName>
        <fullName evidence="1">Uncharacterized protein</fullName>
    </submittedName>
</protein>
<dbReference type="KEGG" id="etd:ETAF_0367"/>
<dbReference type="EMBL" id="CP002154">
    <property type="protein sequence ID" value="ADM40491.1"/>
    <property type="molecule type" value="Genomic_DNA"/>
</dbReference>
<reference evidence="1 2" key="2">
    <citation type="journal article" date="2011" name="BMC Immunol.">
        <title>Comparison of static immersion and intravenous injection systems for exposure of zebrafish embryos to the natural pathogen Edwardsiella tarda.</title>
        <authorList>
            <person name="van Soest J.J."/>
            <person name="Stockhammer O.W."/>
            <person name="Ordas A."/>
            <person name="Bloemberg G.V."/>
            <person name="Spaink H.P."/>
            <person name="Meijer A.H."/>
        </authorList>
    </citation>
    <scope>NUCLEOTIDE SEQUENCE [LARGE SCALE GENOMIC DNA]</scope>
    <source>
        <strain evidence="1 2">FL6-60</strain>
    </source>
</reference>
<keyword evidence="2" id="KW-1185">Reference proteome</keyword>
<evidence type="ECO:0000313" key="1">
    <source>
        <dbReference type="EMBL" id="ADM40491.1"/>
    </source>
</evidence>